<dbReference type="EMBL" id="SRLO01000427">
    <property type="protein sequence ID" value="TNN56483.1"/>
    <property type="molecule type" value="Genomic_DNA"/>
</dbReference>
<dbReference type="AlphaFoldDB" id="A0A4Z2GUQ1"/>
<feature type="compositionally biased region" description="Basic and acidic residues" evidence="1">
    <location>
        <begin position="67"/>
        <end position="82"/>
    </location>
</feature>
<organism evidence="2 3">
    <name type="scientific">Liparis tanakae</name>
    <name type="common">Tanaka's snailfish</name>
    <dbReference type="NCBI Taxonomy" id="230148"/>
    <lineage>
        <taxon>Eukaryota</taxon>
        <taxon>Metazoa</taxon>
        <taxon>Chordata</taxon>
        <taxon>Craniata</taxon>
        <taxon>Vertebrata</taxon>
        <taxon>Euteleostomi</taxon>
        <taxon>Actinopterygii</taxon>
        <taxon>Neopterygii</taxon>
        <taxon>Teleostei</taxon>
        <taxon>Neoteleostei</taxon>
        <taxon>Acanthomorphata</taxon>
        <taxon>Eupercaria</taxon>
        <taxon>Perciformes</taxon>
        <taxon>Cottioidei</taxon>
        <taxon>Cottales</taxon>
        <taxon>Liparidae</taxon>
        <taxon>Liparis</taxon>
    </lineage>
</organism>
<evidence type="ECO:0000313" key="3">
    <source>
        <dbReference type="Proteomes" id="UP000314294"/>
    </source>
</evidence>
<protein>
    <submittedName>
        <fullName evidence="2">Uncharacterized protein</fullName>
    </submittedName>
</protein>
<keyword evidence="3" id="KW-1185">Reference proteome</keyword>
<accession>A0A4Z2GUQ1</accession>
<gene>
    <name evidence="2" type="ORF">EYF80_033280</name>
</gene>
<evidence type="ECO:0000313" key="2">
    <source>
        <dbReference type="EMBL" id="TNN56483.1"/>
    </source>
</evidence>
<dbReference type="Proteomes" id="UP000314294">
    <property type="component" value="Unassembled WGS sequence"/>
</dbReference>
<evidence type="ECO:0000256" key="1">
    <source>
        <dbReference type="SAM" id="MobiDB-lite"/>
    </source>
</evidence>
<reference evidence="2 3" key="1">
    <citation type="submission" date="2019-03" db="EMBL/GenBank/DDBJ databases">
        <title>First draft genome of Liparis tanakae, snailfish: a comprehensive survey of snailfish specific genes.</title>
        <authorList>
            <person name="Kim W."/>
            <person name="Song I."/>
            <person name="Jeong J.-H."/>
            <person name="Kim D."/>
            <person name="Kim S."/>
            <person name="Ryu S."/>
            <person name="Song J.Y."/>
            <person name="Lee S.K."/>
        </authorList>
    </citation>
    <scope>NUCLEOTIDE SEQUENCE [LARGE SCALE GENOMIC DNA]</scope>
    <source>
        <tissue evidence="2">Muscle</tissue>
    </source>
</reference>
<sequence>MDVAVLRRPPCFQWMSRCFPSVEESEHTGQSNLQRMDDPEEEMNSGMKRDAEGEAGGLRTQVDTQETVERPSEHEGEKQGGK</sequence>
<comment type="caution">
    <text evidence="2">The sequence shown here is derived from an EMBL/GenBank/DDBJ whole genome shotgun (WGS) entry which is preliminary data.</text>
</comment>
<name>A0A4Z2GUQ1_9TELE</name>
<proteinExistence type="predicted"/>
<feature type="region of interest" description="Disordered" evidence="1">
    <location>
        <begin position="20"/>
        <end position="82"/>
    </location>
</feature>